<evidence type="ECO:0000256" key="10">
    <source>
        <dbReference type="SAM" id="MobiDB-lite"/>
    </source>
</evidence>
<dbReference type="PRINTS" id="PR00249">
    <property type="entry name" value="GPCRSECRETIN"/>
</dbReference>
<dbReference type="PROSITE" id="PS50227">
    <property type="entry name" value="G_PROTEIN_RECEP_F2_3"/>
    <property type="match status" value="1"/>
</dbReference>
<evidence type="ECO:0000256" key="11">
    <source>
        <dbReference type="SAM" id="Phobius"/>
    </source>
</evidence>
<dbReference type="Gene3D" id="4.10.1240.10">
    <property type="entry name" value="GPCR, family 2, extracellular hormone receptor domain"/>
    <property type="match status" value="1"/>
</dbReference>
<dbReference type="Pfam" id="PF02793">
    <property type="entry name" value="HRM"/>
    <property type="match status" value="1"/>
</dbReference>
<dbReference type="GO" id="GO:0005886">
    <property type="term" value="C:plasma membrane"/>
    <property type="evidence" value="ECO:0007669"/>
    <property type="project" value="UniProtKB-SubCell"/>
</dbReference>
<keyword evidence="7 11" id="KW-0472">Membrane</keyword>
<dbReference type="Pfam" id="PF00002">
    <property type="entry name" value="7tm_2"/>
    <property type="match status" value="1"/>
</dbReference>
<dbReference type="RefSeq" id="XP_027195053.1">
    <property type="nucleotide sequence ID" value="XM_027339252.1"/>
</dbReference>
<dbReference type="SUPFAM" id="SSF111418">
    <property type="entry name" value="Hormone receptor domain"/>
    <property type="match status" value="1"/>
</dbReference>
<dbReference type="InterPro" id="IPR036445">
    <property type="entry name" value="GPCR_2_extracell_dom_sf"/>
</dbReference>
<feature type="transmembrane region" description="Helical" evidence="11">
    <location>
        <begin position="211"/>
        <end position="236"/>
    </location>
</feature>
<feature type="domain" description="G-protein coupled receptors family 2 profile 2" evidence="13">
    <location>
        <begin position="101"/>
        <end position="355"/>
    </location>
</feature>
<evidence type="ECO:0000256" key="4">
    <source>
        <dbReference type="ARBA" id="ARBA00022692"/>
    </source>
</evidence>
<dbReference type="SUPFAM" id="SSF81321">
    <property type="entry name" value="Family A G protein-coupled receptor-like"/>
    <property type="match status" value="1"/>
</dbReference>
<dbReference type="PANTHER" id="PTHR45620:SF15">
    <property type="entry name" value="DIURETIC HORMONE 44 RECEPTOR 1-RELATED"/>
    <property type="match status" value="1"/>
</dbReference>
<dbReference type="GO" id="GO:0007166">
    <property type="term" value="P:cell surface receptor signaling pathway"/>
    <property type="evidence" value="ECO:0007669"/>
    <property type="project" value="InterPro"/>
</dbReference>
<evidence type="ECO:0000256" key="9">
    <source>
        <dbReference type="ARBA" id="ARBA00023224"/>
    </source>
</evidence>
<evidence type="ECO:0000256" key="5">
    <source>
        <dbReference type="ARBA" id="ARBA00022989"/>
    </source>
</evidence>
<keyword evidence="9" id="KW-0807">Transducer</keyword>
<dbReference type="InterPro" id="IPR000832">
    <property type="entry name" value="GPCR_2_secretin-like"/>
</dbReference>
<evidence type="ECO:0000256" key="1">
    <source>
        <dbReference type="ARBA" id="ARBA00004651"/>
    </source>
</evidence>
<feature type="region of interest" description="Disordered" evidence="10">
    <location>
        <begin position="377"/>
        <end position="492"/>
    </location>
</feature>
<evidence type="ECO:0000256" key="7">
    <source>
        <dbReference type="ARBA" id="ARBA00023136"/>
    </source>
</evidence>
<feature type="compositionally biased region" description="Polar residues" evidence="10">
    <location>
        <begin position="481"/>
        <end position="492"/>
    </location>
</feature>
<feature type="transmembrane region" description="Helical" evidence="11">
    <location>
        <begin position="178"/>
        <end position="199"/>
    </location>
</feature>
<organism evidence="14 15">
    <name type="scientific">Dermatophagoides pteronyssinus</name>
    <name type="common">European house dust mite</name>
    <dbReference type="NCBI Taxonomy" id="6956"/>
    <lineage>
        <taxon>Eukaryota</taxon>
        <taxon>Metazoa</taxon>
        <taxon>Ecdysozoa</taxon>
        <taxon>Arthropoda</taxon>
        <taxon>Chelicerata</taxon>
        <taxon>Arachnida</taxon>
        <taxon>Acari</taxon>
        <taxon>Acariformes</taxon>
        <taxon>Sarcoptiformes</taxon>
        <taxon>Astigmata</taxon>
        <taxon>Psoroptidia</taxon>
        <taxon>Analgoidea</taxon>
        <taxon>Pyroglyphidae</taxon>
        <taxon>Dermatophagoidinae</taxon>
        <taxon>Dermatophagoides</taxon>
    </lineage>
</organism>
<comment type="subcellular location">
    <subcellularLocation>
        <location evidence="1">Cell membrane</location>
        <topology evidence="1">Multi-pass membrane protein</topology>
    </subcellularLocation>
</comment>
<dbReference type="KEGG" id="dpte:113789684"/>
<protein>
    <submittedName>
        <fullName evidence="15">Corticotropin-releasing factor receptor 1-like</fullName>
    </submittedName>
</protein>
<proteinExistence type="inferred from homology"/>
<evidence type="ECO:0000313" key="15">
    <source>
        <dbReference type="RefSeq" id="XP_027195053.1"/>
    </source>
</evidence>
<dbReference type="Proteomes" id="UP000515146">
    <property type="component" value="Unplaced"/>
</dbReference>
<dbReference type="InterPro" id="IPR001879">
    <property type="entry name" value="GPCR_2_extracellular_dom"/>
</dbReference>
<dbReference type="InterPro" id="IPR050332">
    <property type="entry name" value="GPCR_2"/>
</dbReference>
<feature type="transmembrane region" description="Helical" evidence="11">
    <location>
        <begin position="299"/>
        <end position="319"/>
    </location>
</feature>
<gene>
    <name evidence="15" type="primary">LOC113789684</name>
</gene>
<dbReference type="InterPro" id="IPR017981">
    <property type="entry name" value="GPCR_2-like_7TM"/>
</dbReference>
<feature type="domain" description="G-protein coupled receptors family 2 profile 1" evidence="12">
    <location>
        <begin position="1"/>
        <end position="84"/>
    </location>
</feature>
<accession>A0A6P6XQH5</accession>
<keyword evidence="8" id="KW-0675">Receptor</keyword>
<feature type="compositionally biased region" description="Low complexity" evidence="10">
    <location>
        <begin position="461"/>
        <end position="474"/>
    </location>
</feature>
<keyword evidence="14" id="KW-1185">Reference proteome</keyword>
<keyword evidence="6" id="KW-0297">G-protein coupled receptor</keyword>
<dbReference type="GO" id="GO:0007188">
    <property type="term" value="P:adenylate cyclase-modulating G protein-coupled receptor signaling pathway"/>
    <property type="evidence" value="ECO:0007669"/>
    <property type="project" value="TreeGrafter"/>
</dbReference>
<evidence type="ECO:0000259" key="13">
    <source>
        <dbReference type="PROSITE" id="PS50261"/>
    </source>
</evidence>
<evidence type="ECO:0000259" key="12">
    <source>
        <dbReference type="PROSITE" id="PS50227"/>
    </source>
</evidence>
<keyword evidence="5 11" id="KW-1133">Transmembrane helix</keyword>
<evidence type="ECO:0000256" key="8">
    <source>
        <dbReference type="ARBA" id="ARBA00023170"/>
    </source>
</evidence>
<dbReference type="AlphaFoldDB" id="A0A6P6XQH5"/>
<name>A0A6P6XQH5_DERPT</name>
<dbReference type="OrthoDB" id="5967113at2759"/>
<dbReference type="PROSITE" id="PS50261">
    <property type="entry name" value="G_PROTEIN_RECEP_F2_4"/>
    <property type="match status" value="1"/>
</dbReference>
<feature type="transmembrane region" description="Helical" evidence="11">
    <location>
        <begin position="331"/>
        <end position="353"/>
    </location>
</feature>
<sequence>MAKIPNDSSNLMCESWWDGIYQWPESKPNTTVQIPCHKIFALTMGNIDADDYDRQTLYALRQCLPNGQWGWNNWTNYTDCLNLLAMQEKDSSTTSRIQGVVSYIAFLLLIASMVSLIISIVIFVSFKPLKCLRIKVHKNLCIALLMNCCLYIIMNLLVNIQKLDISSSVPWFCKLLKAFNIYSSMATINWMFVEGFLFHKTLLAPFHQNTRIYLFGYYFIGWIFPTICVVGWALSVEFLSSVREKLCWEGFGNSNTIFIVSVPMIICVAVNFLFLINIIRILLMKLRADNKSDIVTMKAIKATAFLIPLLGIHHLVVLYNPSTFNRKLVSIYIVINIMFQSVQGIIVSVLYCFTNQEVRSVLNAAWSRRRMSLANPLTSGTNVLPGGGNNQNKQQQQQNRLRRQSNGSNSNSSLIINNINQQQQQQQQRFNQDNNNRNELHLPSATSSRSSSPMPTGRYFNNNNNNNNKNINNNHLKPPKQQHSSSKRSLIS</sequence>
<evidence type="ECO:0000256" key="3">
    <source>
        <dbReference type="ARBA" id="ARBA00022475"/>
    </source>
</evidence>
<dbReference type="InParanoid" id="A0A6P6XQH5"/>
<dbReference type="Gene3D" id="1.20.1070.10">
    <property type="entry name" value="Rhodopsin 7-helix transmembrane proteins"/>
    <property type="match status" value="1"/>
</dbReference>
<feature type="transmembrane region" description="Helical" evidence="11">
    <location>
        <begin position="136"/>
        <end position="158"/>
    </location>
</feature>
<feature type="transmembrane region" description="Helical" evidence="11">
    <location>
        <begin position="256"/>
        <end position="279"/>
    </location>
</feature>
<evidence type="ECO:0000313" key="14">
    <source>
        <dbReference type="Proteomes" id="UP000515146"/>
    </source>
</evidence>
<keyword evidence="4 11" id="KW-0812">Transmembrane</keyword>
<dbReference type="GO" id="GO:0017046">
    <property type="term" value="F:peptide hormone binding"/>
    <property type="evidence" value="ECO:0007669"/>
    <property type="project" value="TreeGrafter"/>
</dbReference>
<dbReference type="SMART" id="SM00008">
    <property type="entry name" value="HormR"/>
    <property type="match status" value="1"/>
</dbReference>
<dbReference type="OMA" id="NTMETNQ"/>
<feature type="compositionally biased region" description="Low complexity" evidence="10">
    <location>
        <begin position="390"/>
        <end position="437"/>
    </location>
</feature>
<feature type="transmembrane region" description="Helical" evidence="11">
    <location>
        <begin position="100"/>
        <end position="124"/>
    </location>
</feature>
<evidence type="ECO:0000256" key="2">
    <source>
        <dbReference type="ARBA" id="ARBA00005314"/>
    </source>
</evidence>
<evidence type="ECO:0000256" key="6">
    <source>
        <dbReference type="ARBA" id="ARBA00023040"/>
    </source>
</evidence>
<reference evidence="15" key="1">
    <citation type="submission" date="2025-08" db="UniProtKB">
        <authorList>
            <consortium name="RefSeq"/>
        </authorList>
    </citation>
    <scope>IDENTIFICATION</scope>
    <source>
        <strain evidence="15">Airmid</strain>
    </source>
</reference>
<keyword evidence="3" id="KW-1003">Cell membrane</keyword>
<dbReference type="PANTHER" id="PTHR45620">
    <property type="entry name" value="PDF RECEPTOR-LIKE PROTEIN-RELATED"/>
    <property type="match status" value="1"/>
</dbReference>
<dbReference type="GO" id="GO:0008528">
    <property type="term" value="F:G protein-coupled peptide receptor activity"/>
    <property type="evidence" value="ECO:0007669"/>
    <property type="project" value="TreeGrafter"/>
</dbReference>
<comment type="similarity">
    <text evidence="2">Belongs to the G-protein coupled receptor 2 family.</text>
</comment>